<sequence length="260" mass="27454">MQCPHCSAPIAPAAQFCPICGAALATPASPKPAFPVPGSEPAPVRAPQQLASRGAVASPARRRHRGRRWLLGCLGTLAILLILLLAAWAFLIRPTLNRLAREQINAALDSAVQEIDPTRTTQLPGGPVRLSETFLNNLLTLAHSPSSPMQDAHFTVTPSTITLTFTLYGQANSISAVPQASAGQLHVSDLHIQGPISWILSDDDLTTIVNQHLATAQQRLRHPVLAVVLQNHAVELLLGPPSNANGSSASILLAAAQVRA</sequence>
<feature type="region of interest" description="Disordered" evidence="1">
    <location>
        <begin position="31"/>
        <end position="59"/>
    </location>
</feature>
<evidence type="ECO:0000256" key="2">
    <source>
        <dbReference type="SAM" id="Phobius"/>
    </source>
</evidence>
<evidence type="ECO:0000256" key="1">
    <source>
        <dbReference type="SAM" id="MobiDB-lite"/>
    </source>
</evidence>
<comment type="caution">
    <text evidence="4">The sequence shown here is derived from an EMBL/GenBank/DDBJ whole genome shotgun (WGS) entry which is preliminary data.</text>
</comment>
<keyword evidence="2" id="KW-0472">Membrane</keyword>
<dbReference type="Pfam" id="PF13240">
    <property type="entry name" value="Zn_Ribbon_1"/>
    <property type="match status" value="1"/>
</dbReference>
<dbReference type="Proteomes" id="UP000248706">
    <property type="component" value="Unassembled WGS sequence"/>
</dbReference>
<keyword evidence="2" id="KW-1133">Transmembrane helix</keyword>
<gene>
    <name evidence="4" type="ORF">A4R35_20730</name>
</gene>
<protein>
    <recommendedName>
        <fullName evidence="3">Zinc-ribbon domain-containing protein</fullName>
    </recommendedName>
</protein>
<proteinExistence type="predicted"/>
<feature type="transmembrane region" description="Helical" evidence="2">
    <location>
        <begin position="69"/>
        <end position="91"/>
    </location>
</feature>
<organism evidence="4 5">
    <name type="scientific">Thermogemmatispora tikiterensis</name>
    <dbReference type="NCBI Taxonomy" id="1825093"/>
    <lineage>
        <taxon>Bacteria</taxon>
        <taxon>Bacillati</taxon>
        <taxon>Chloroflexota</taxon>
        <taxon>Ktedonobacteria</taxon>
        <taxon>Thermogemmatisporales</taxon>
        <taxon>Thermogemmatisporaceae</taxon>
        <taxon>Thermogemmatispora</taxon>
    </lineage>
</organism>
<dbReference type="InterPro" id="IPR026870">
    <property type="entry name" value="Zinc_ribbon_dom"/>
</dbReference>
<name>A0A328VKK2_9CHLR</name>
<reference evidence="4 5" key="1">
    <citation type="submission" date="2016-08" db="EMBL/GenBank/DDBJ databases">
        <title>Analysis of Carbohydrate Active Enzymes in Thermogemmatispora T81 Reveals Carbohydrate Degradation Ability.</title>
        <authorList>
            <person name="Tomazini A."/>
            <person name="Lal S."/>
            <person name="Stott M."/>
            <person name="Henrissat B."/>
            <person name="Polikarpov I."/>
            <person name="Sparling R."/>
            <person name="Levin D.B."/>
        </authorList>
    </citation>
    <scope>NUCLEOTIDE SEQUENCE [LARGE SCALE GENOMIC DNA]</scope>
    <source>
        <strain evidence="4 5">T81</strain>
    </source>
</reference>
<keyword evidence="2" id="KW-0812">Transmembrane</keyword>
<dbReference type="EMBL" id="MCIF01000002">
    <property type="protein sequence ID" value="RAQ97977.1"/>
    <property type="molecule type" value="Genomic_DNA"/>
</dbReference>
<feature type="compositionally biased region" description="Pro residues" evidence="1">
    <location>
        <begin position="31"/>
        <end position="40"/>
    </location>
</feature>
<evidence type="ECO:0000313" key="4">
    <source>
        <dbReference type="EMBL" id="RAQ97977.1"/>
    </source>
</evidence>
<dbReference type="AlphaFoldDB" id="A0A328VKK2"/>
<evidence type="ECO:0000259" key="3">
    <source>
        <dbReference type="Pfam" id="PF13240"/>
    </source>
</evidence>
<evidence type="ECO:0000313" key="5">
    <source>
        <dbReference type="Proteomes" id="UP000248706"/>
    </source>
</evidence>
<keyword evidence="5" id="KW-1185">Reference proteome</keyword>
<feature type="domain" description="Zinc-ribbon" evidence="3">
    <location>
        <begin position="3"/>
        <end position="24"/>
    </location>
</feature>
<accession>A0A328VKK2</accession>